<dbReference type="InterPro" id="IPR018626">
    <property type="entry name" value="LCHN/Anr2"/>
</dbReference>
<evidence type="ECO:0000256" key="1">
    <source>
        <dbReference type="SAM" id="MobiDB-lite"/>
    </source>
</evidence>
<comment type="caution">
    <text evidence="3">The sequence shown here is derived from an EMBL/GenBank/DDBJ whole genome shotgun (WGS) entry which is preliminary data.</text>
</comment>
<dbReference type="EMBL" id="ONZQ02000004">
    <property type="protein sequence ID" value="SPO01103.1"/>
    <property type="molecule type" value="Genomic_DNA"/>
</dbReference>
<feature type="region of interest" description="Disordered" evidence="1">
    <location>
        <begin position="531"/>
        <end position="563"/>
    </location>
</feature>
<dbReference type="Pfam" id="PF09804">
    <property type="entry name" value="DENND11"/>
    <property type="match status" value="1"/>
</dbReference>
<dbReference type="PANTHER" id="PTHR28153:SF1">
    <property type="entry name" value="DUF4484 DOMAIN-CONTAINING PROTEIN"/>
    <property type="match status" value="1"/>
</dbReference>
<accession>A0AAE8MXD4</accession>
<dbReference type="AlphaFoldDB" id="A0AAE8MXD4"/>
<dbReference type="InterPro" id="IPR053056">
    <property type="entry name" value="Lipid_Metab_Assoc_Protein"/>
</dbReference>
<dbReference type="GO" id="GO:0005811">
    <property type="term" value="C:lipid droplet"/>
    <property type="evidence" value="ECO:0007669"/>
    <property type="project" value="TreeGrafter"/>
</dbReference>
<sequence length="613" mass="66478">MATASRAQPSLSMHLPASSLNGAADIPPISALFLIVFDVKAGYTIVWKQALPGLELEGIVEYKSLPSGLHTVKEDLIYFVHEAGHAGLSAFANVPCDEEDARHARMIAVGVLVPLSFGRLGRAWRHAESLKEMAAKLAVDHKQTEALEAYWEQHRSGPNPEPRSARGDTPIASPIAVQPPRRTKGHFRNRSSSDGASMFPPGHTLSEYHPARSLNALLDIFGPLVFPLHRAALLRKRILISCQAPVHETCNFVYDLSVLSNIPQSVADLLPAEAPTHRLRPLFTIGVHDIPALMQEQTRREGDDDVTLRDEILGGWIACTTDSILAMKDTLWDVLVTMPTSTSNAAGKTWPTVEYPGGQPIKATQRDLRRFRALKAGLARIVAATRPGGSPGTPRSESMTNPRPSMSGTALVDGESGDALDKVVQPTTWAELAYGGFMWWASAGEQRHGYEHDEAVHDASLIADWTPAMPVTPSTGPTRERMVDSVPSSFAEGLTSSPFDEEARVELAIVAFFHRLTADILTVIGEAVDADQNPYEDEESDTDSGDARLLPRGGSRGGDPRPVRIDSTAFDLMGLDVWSAADGEFIKKVAEVYFGRGAEIEGKGIEVCGLRVC</sequence>
<dbReference type="PANTHER" id="PTHR28153">
    <property type="entry name" value="PROTEIN, PUTATIVE-RELATED"/>
    <property type="match status" value="1"/>
</dbReference>
<evidence type="ECO:0000259" key="2">
    <source>
        <dbReference type="Pfam" id="PF14831"/>
    </source>
</evidence>
<evidence type="ECO:0000313" key="3">
    <source>
        <dbReference type="EMBL" id="SPO01103.1"/>
    </source>
</evidence>
<reference evidence="3" key="1">
    <citation type="submission" date="2018-03" db="EMBL/GenBank/DDBJ databases">
        <authorList>
            <person name="Guldener U."/>
        </authorList>
    </citation>
    <scope>NUCLEOTIDE SEQUENCE</scope>
</reference>
<organism evidence="3 4">
    <name type="scientific">Cephalotrichum gorgonifer</name>
    <dbReference type="NCBI Taxonomy" id="2041049"/>
    <lineage>
        <taxon>Eukaryota</taxon>
        <taxon>Fungi</taxon>
        <taxon>Dikarya</taxon>
        <taxon>Ascomycota</taxon>
        <taxon>Pezizomycotina</taxon>
        <taxon>Sordariomycetes</taxon>
        <taxon>Hypocreomycetidae</taxon>
        <taxon>Microascales</taxon>
        <taxon>Microascaceae</taxon>
        <taxon>Cephalotrichum</taxon>
    </lineage>
</organism>
<feature type="domain" description="DUF4484" evidence="2">
    <location>
        <begin position="424"/>
        <end position="613"/>
    </location>
</feature>
<proteinExistence type="predicted"/>
<gene>
    <name evidence="3" type="ORF">DNG_03850</name>
</gene>
<dbReference type="Pfam" id="PF14831">
    <property type="entry name" value="DUF4484"/>
    <property type="match status" value="1"/>
</dbReference>
<dbReference type="InterPro" id="IPR028115">
    <property type="entry name" value="DUF4484"/>
</dbReference>
<name>A0AAE8MXD4_9PEZI</name>
<feature type="region of interest" description="Disordered" evidence="1">
    <location>
        <begin position="152"/>
        <end position="204"/>
    </location>
</feature>
<feature type="compositionally biased region" description="Acidic residues" evidence="1">
    <location>
        <begin position="534"/>
        <end position="544"/>
    </location>
</feature>
<dbReference type="Proteomes" id="UP001187682">
    <property type="component" value="Unassembled WGS sequence"/>
</dbReference>
<keyword evidence="4" id="KW-1185">Reference proteome</keyword>
<feature type="compositionally biased region" description="Polar residues" evidence="1">
    <location>
        <begin position="393"/>
        <end position="406"/>
    </location>
</feature>
<protein>
    <recommendedName>
        <fullName evidence="2">DUF4484 domain-containing protein</fullName>
    </recommendedName>
</protein>
<evidence type="ECO:0000313" key="4">
    <source>
        <dbReference type="Proteomes" id="UP001187682"/>
    </source>
</evidence>
<feature type="region of interest" description="Disordered" evidence="1">
    <location>
        <begin position="384"/>
        <end position="406"/>
    </location>
</feature>